<protein>
    <recommendedName>
        <fullName evidence="8">Transmembrane protein 161A</fullName>
    </recommendedName>
</protein>
<evidence type="ECO:0000313" key="10">
    <source>
        <dbReference type="Ensembl" id="ENSSMRP00000029889.1"/>
    </source>
</evidence>
<evidence type="ECO:0000256" key="2">
    <source>
        <dbReference type="ARBA" id="ARBA00009706"/>
    </source>
</evidence>
<dbReference type="GO" id="GO:0034644">
    <property type="term" value="P:cellular response to UV"/>
    <property type="evidence" value="ECO:0007669"/>
    <property type="project" value="Ensembl"/>
</dbReference>
<feature type="transmembrane region" description="Helical" evidence="9">
    <location>
        <begin position="515"/>
        <end position="542"/>
    </location>
</feature>
<feature type="transmembrane region" description="Helical" evidence="9">
    <location>
        <begin position="230"/>
        <end position="249"/>
    </location>
</feature>
<feature type="transmembrane region" description="Helical" evidence="9">
    <location>
        <begin position="7"/>
        <end position="27"/>
    </location>
</feature>
<feature type="transmembrane region" description="Helical" evidence="9">
    <location>
        <begin position="60"/>
        <end position="80"/>
    </location>
</feature>
<dbReference type="GO" id="GO:0032526">
    <property type="term" value="P:response to retinoic acid"/>
    <property type="evidence" value="ECO:0007669"/>
    <property type="project" value="Ensembl"/>
</dbReference>
<feature type="transmembrane region" description="Helical" evidence="9">
    <location>
        <begin position="378"/>
        <end position="402"/>
    </location>
</feature>
<reference evidence="10" key="1">
    <citation type="submission" date="2025-08" db="UniProtKB">
        <authorList>
            <consortium name="Ensembl"/>
        </authorList>
    </citation>
    <scope>IDENTIFICATION</scope>
</reference>
<proteinExistence type="inferred from homology"/>
<evidence type="ECO:0000256" key="9">
    <source>
        <dbReference type="SAM" id="Phobius"/>
    </source>
</evidence>
<keyword evidence="11" id="KW-1185">Reference proteome</keyword>
<dbReference type="OMA" id="VIVVLMW"/>
<feature type="transmembrane region" description="Helical" evidence="9">
    <location>
        <begin position="429"/>
        <end position="454"/>
    </location>
</feature>
<reference evidence="10" key="2">
    <citation type="submission" date="2025-09" db="UniProtKB">
        <authorList>
            <consortium name="Ensembl"/>
        </authorList>
    </citation>
    <scope>IDENTIFICATION</scope>
</reference>
<dbReference type="GO" id="GO:0045739">
    <property type="term" value="P:positive regulation of DNA repair"/>
    <property type="evidence" value="ECO:0007669"/>
    <property type="project" value="Ensembl"/>
</dbReference>
<feature type="transmembrane region" description="Helical" evidence="9">
    <location>
        <begin position="287"/>
        <end position="309"/>
    </location>
</feature>
<dbReference type="Proteomes" id="UP000694421">
    <property type="component" value="Unplaced"/>
</dbReference>
<evidence type="ECO:0000256" key="6">
    <source>
        <dbReference type="ARBA" id="ARBA00023136"/>
    </source>
</evidence>
<dbReference type="Pfam" id="PF10268">
    <property type="entry name" value="Tmemb_161AB"/>
    <property type="match status" value="1"/>
</dbReference>
<evidence type="ECO:0000256" key="7">
    <source>
        <dbReference type="ARBA" id="ARBA00023180"/>
    </source>
</evidence>
<dbReference type="GO" id="GO:0034599">
    <property type="term" value="P:cellular response to oxidative stress"/>
    <property type="evidence" value="ECO:0007669"/>
    <property type="project" value="Ensembl"/>
</dbReference>
<feature type="transmembrane region" description="Helical" evidence="9">
    <location>
        <begin position="330"/>
        <end position="347"/>
    </location>
</feature>
<organism evidence="10 11">
    <name type="scientific">Salvator merianae</name>
    <name type="common">Argentine black and white tegu</name>
    <name type="synonym">Tupinambis merianae</name>
    <dbReference type="NCBI Taxonomy" id="96440"/>
    <lineage>
        <taxon>Eukaryota</taxon>
        <taxon>Metazoa</taxon>
        <taxon>Chordata</taxon>
        <taxon>Craniata</taxon>
        <taxon>Vertebrata</taxon>
        <taxon>Euteleostomi</taxon>
        <taxon>Lepidosauria</taxon>
        <taxon>Squamata</taxon>
        <taxon>Bifurcata</taxon>
        <taxon>Unidentata</taxon>
        <taxon>Episquamata</taxon>
        <taxon>Laterata</taxon>
        <taxon>Teiioidea</taxon>
        <taxon>Teiidae</taxon>
        <taxon>Salvator</taxon>
    </lineage>
</organism>
<dbReference type="Ensembl" id="ENSSMRT00000034883.1">
    <property type="protein sequence ID" value="ENSSMRP00000029889.1"/>
    <property type="gene ID" value="ENSSMRG00000022973.1"/>
</dbReference>
<comment type="similarity">
    <text evidence="2">Belongs to the TMEM161 family.</text>
</comment>
<keyword evidence="7" id="KW-0325">Glycoprotein</keyword>
<name>A0A8D0ECN4_SALMN</name>
<accession>A0A8D0ECN4</accession>
<feature type="transmembrane region" description="Helical" evidence="9">
    <location>
        <begin position="198"/>
        <end position="218"/>
    </location>
</feature>
<feature type="transmembrane region" description="Helical" evidence="9">
    <location>
        <begin position="167"/>
        <end position="186"/>
    </location>
</feature>
<evidence type="ECO:0000313" key="11">
    <source>
        <dbReference type="Proteomes" id="UP000694421"/>
    </source>
</evidence>
<sequence length="549" mass="62119">MRNKDVAFFGVNSFWGGAGEVFSFLFLSPLLEPGKESYLDICDLKPRASPRLPMEVLKHLYGKAIMGVQLVFSLFVASVMQKMAPHWSFARWLLCNGSLHRYKHPSEEELLALAGKQKPKGKRDRRLNGVMEDKPSSVPRDINLQLESSPILAVDALVLCYFLEYQWYVDFAVYSTFVYLFTEGYFCLVDPQKEANIGILWCLLTVVFSIKIFYTVMTHYFRSKEGGERSVCLSFAFFFVLVAMIVLVIREDYLEFGLETGLNNVNDNLEILLKEQGWEWTIPVTKLTVKLGLVALCSFLGACLTFPGLRLAQTHLDALKMAADRPSVQLLLHASFLAPVITVLMWIKPISRDLLLHAPMGKQTVQLMSDATYNSMRLWTIVALCFLRLVVTRFHLQAYLNLAERWVEQMKREAGRITVLEIQRKVTRIYAYVTVVSLQYLAPIILMLHLTLLLKTLGNYSWGLYPEIAPTSPAVDAISGHQGATPNEVGAEDIQAAVEQITGVLSAFGTIFTPLFYRGILSFFTWWVAACQIVSTLFGLYFHQHLAAS</sequence>
<dbReference type="PANTHER" id="PTHR13624:SF4">
    <property type="entry name" value="TRANSMEMBRANE PROTEIN 161A"/>
    <property type="match status" value="1"/>
</dbReference>
<dbReference type="InterPro" id="IPR019395">
    <property type="entry name" value="Transmembrane_161A/B"/>
</dbReference>
<dbReference type="GO" id="GO:0016020">
    <property type="term" value="C:membrane"/>
    <property type="evidence" value="ECO:0007669"/>
    <property type="project" value="UniProtKB-SubCell"/>
</dbReference>
<evidence type="ECO:0000256" key="5">
    <source>
        <dbReference type="ARBA" id="ARBA00022989"/>
    </source>
</evidence>
<evidence type="ECO:0000256" key="8">
    <source>
        <dbReference type="ARBA" id="ARBA00040182"/>
    </source>
</evidence>
<comment type="subcellular location">
    <subcellularLocation>
        <location evidence="1">Membrane</location>
        <topology evidence="1">Multi-pass membrane protein</topology>
    </subcellularLocation>
</comment>
<evidence type="ECO:0000256" key="3">
    <source>
        <dbReference type="ARBA" id="ARBA00022692"/>
    </source>
</evidence>
<evidence type="ECO:0000256" key="1">
    <source>
        <dbReference type="ARBA" id="ARBA00004141"/>
    </source>
</evidence>
<keyword evidence="6 9" id="KW-0472">Membrane</keyword>
<keyword evidence="3 9" id="KW-0812">Transmembrane</keyword>
<keyword evidence="5 9" id="KW-1133">Transmembrane helix</keyword>
<dbReference type="AlphaFoldDB" id="A0A8D0ECN4"/>
<evidence type="ECO:0000256" key="4">
    <source>
        <dbReference type="ARBA" id="ARBA00022729"/>
    </source>
</evidence>
<dbReference type="PANTHER" id="PTHR13624">
    <property type="entry name" value="RE42071P"/>
    <property type="match status" value="1"/>
</dbReference>
<dbReference type="GO" id="GO:1902230">
    <property type="term" value="P:negative regulation of intrinsic apoptotic signaling pathway in response to DNA damage"/>
    <property type="evidence" value="ECO:0007669"/>
    <property type="project" value="Ensembl"/>
</dbReference>
<keyword evidence="4" id="KW-0732">Signal</keyword>
<dbReference type="GeneTree" id="ENSGT00390000000672"/>